<dbReference type="InterPro" id="IPR043426">
    <property type="entry name" value="MltB-like"/>
</dbReference>
<sequence length="415" mass="45256">MRVVFGLVMAGLVAFPVDLPAQTALSQSDTGAERMTLEITGTEAGFEDWLAGFRTRALEQGIDAALFDRALRGASFDPDIVRKDRNQSEFTKTIWDYLDSAVSDARVEAGRRAIAQHDALLREVEDRYGVDRHVVAAIWGLETAYGSYMGDTPTLAALATLAYDGRRAAFFERELIAALRIVAAGDVSPERMKGSWAGAMGHTQFMPSSFLAFAVDHDGDGRRDIWDASRPADGLGSAAAYLAHWGWTKGMPWGLEITLPEGFDYEQTSERVKKPVADWQAMGVRAVDGGDLPDHGAASVLLPAGHRGAAFLIFSNFQVIERYNTADAYVIGVGHLADRLQGGPPIRAPWPREDRALTLDERLSLQRLLTESGFDTFGVDGRIGPNTIAAIRAFQRSRGMVPDGYANPALIDLLR</sequence>
<evidence type="ECO:0000313" key="4">
    <source>
        <dbReference type="Proteomes" id="UP000309450"/>
    </source>
</evidence>
<dbReference type="FunFam" id="1.10.8.350:FF:000001">
    <property type="entry name" value="Lytic murein transglycosylase B"/>
    <property type="match status" value="1"/>
</dbReference>
<dbReference type="InterPro" id="IPR036365">
    <property type="entry name" value="PGBD-like_sf"/>
</dbReference>
<dbReference type="InterPro" id="IPR023346">
    <property type="entry name" value="Lysozyme-like_dom_sf"/>
</dbReference>
<dbReference type="Proteomes" id="UP000309450">
    <property type="component" value="Unassembled WGS sequence"/>
</dbReference>
<dbReference type="PANTHER" id="PTHR30163:SF8">
    <property type="entry name" value="LYTIC MUREIN TRANSGLYCOSYLASE"/>
    <property type="match status" value="1"/>
</dbReference>
<dbReference type="InterPro" id="IPR011970">
    <property type="entry name" value="MltB_2"/>
</dbReference>
<organism evidence="3 4">
    <name type="scientific">Aliigemmobacter aestuarii</name>
    <dbReference type="NCBI Taxonomy" id="1445661"/>
    <lineage>
        <taxon>Bacteria</taxon>
        <taxon>Pseudomonadati</taxon>
        <taxon>Pseudomonadota</taxon>
        <taxon>Alphaproteobacteria</taxon>
        <taxon>Rhodobacterales</taxon>
        <taxon>Paracoccaceae</taxon>
        <taxon>Aliigemmobacter</taxon>
    </lineage>
</organism>
<dbReference type="CDD" id="cd13399">
    <property type="entry name" value="Slt35-like"/>
    <property type="match status" value="1"/>
</dbReference>
<feature type="domain" description="Peptidoglycan binding-like" evidence="1">
    <location>
        <begin position="360"/>
        <end position="414"/>
    </location>
</feature>
<dbReference type="NCBIfam" id="TIGR02283">
    <property type="entry name" value="MltB_2"/>
    <property type="match status" value="1"/>
</dbReference>
<protein>
    <submittedName>
        <fullName evidence="3">Lytic murein transglycosylase</fullName>
    </submittedName>
</protein>
<keyword evidence="4" id="KW-1185">Reference proteome</keyword>
<dbReference type="InterPro" id="IPR002477">
    <property type="entry name" value="Peptidoglycan-bd-like"/>
</dbReference>
<evidence type="ECO:0000259" key="1">
    <source>
        <dbReference type="Pfam" id="PF01471"/>
    </source>
</evidence>
<dbReference type="OrthoDB" id="9808544at2"/>
<dbReference type="Pfam" id="PF01471">
    <property type="entry name" value="PG_binding_1"/>
    <property type="match status" value="1"/>
</dbReference>
<dbReference type="Pfam" id="PF13406">
    <property type="entry name" value="SLT_2"/>
    <property type="match status" value="1"/>
</dbReference>
<dbReference type="EMBL" id="SSND01000002">
    <property type="protein sequence ID" value="THD83550.1"/>
    <property type="molecule type" value="Genomic_DNA"/>
</dbReference>
<comment type="caution">
    <text evidence="3">The sequence shown here is derived from an EMBL/GenBank/DDBJ whole genome shotgun (WGS) entry which is preliminary data.</text>
</comment>
<name>A0A4S3MMA8_9RHOB</name>
<feature type="domain" description="Transglycosylase SLT" evidence="2">
    <location>
        <begin position="46"/>
        <end position="338"/>
    </location>
</feature>
<dbReference type="SUPFAM" id="SSF53955">
    <property type="entry name" value="Lysozyme-like"/>
    <property type="match status" value="1"/>
</dbReference>
<proteinExistence type="predicted"/>
<dbReference type="Gene3D" id="1.10.101.10">
    <property type="entry name" value="PGBD-like superfamily/PGBD"/>
    <property type="match status" value="1"/>
</dbReference>
<dbReference type="InterPro" id="IPR036366">
    <property type="entry name" value="PGBDSf"/>
</dbReference>
<dbReference type="GO" id="GO:0008933">
    <property type="term" value="F:peptidoglycan lytic transglycosylase activity"/>
    <property type="evidence" value="ECO:0007669"/>
    <property type="project" value="TreeGrafter"/>
</dbReference>
<dbReference type="RefSeq" id="WP_136394444.1">
    <property type="nucleotide sequence ID" value="NZ_SSND01000002.1"/>
</dbReference>
<accession>A0A4S3MMA8</accession>
<dbReference type="Gene3D" id="1.10.530.10">
    <property type="match status" value="1"/>
</dbReference>
<dbReference type="SUPFAM" id="SSF47090">
    <property type="entry name" value="PGBD-like"/>
    <property type="match status" value="1"/>
</dbReference>
<gene>
    <name evidence="3" type="ORF">E7811_09715</name>
</gene>
<evidence type="ECO:0000313" key="3">
    <source>
        <dbReference type="EMBL" id="THD83550.1"/>
    </source>
</evidence>
<dbReference type="InterPro" id="IPR031304">
    <property type="entry name" value="SLT_2"/>
</dbReference>
<reference evidence="3 4" key="1">
    <citation type="submission" date="2019-04" db="EMBL/GenBank/DDBJ databases">
        <title>Draft genome sequence of Gemmobacter aestuarii sp. nov.</title>
        <authorList>
            <person name="Hameed A."/>
            <person name="Lin S.-Y."/>
            <person name="Shahina M."/>
            <person name="Lai W.-A."/>
            <person name="Young C.-C."/>
        </authorList>
    </citation>
    <scope>NUCLEOTIDE SEQUENCE [LARGE SCALE GENOMIC DNA]</scope>
    <source>
        <strain evidence="3 4">CC-PW-75</strain>
    </source>
</reference>
<dbReference type="Gene3D" id="1.10.8.350">
    <property type="entry name" value="Bacterial muramidase"/>
    <property type="match status" value="1"/>
</dbReference>
<dbReference type="GO" id="GO:0009253">
    <property type="term" value="P:peptidoglycan catabolic process"/>
    <property type="evidence" value="ECO:0007669"/>
    <property type="project" value="TreeGrafter"/>
</dbReference>
<dbReference type="AlphaFoldDB" id="A0A4S3MMA8"/>
<dbReference type="PANTHER" id="PTHR30163">
    <property type="entry name" value="MEMBRANE-BOUND LYTIC MUREIN TRANSGLYCOSYLASE B"/>
    <property type="match status" value="1"/>
</dbReference>
<evidence type="ECO:0000259" key="2">
    <source>
        <dbReference type="Pfam" id="PF13406"/>
    </source>
</evidence>